<proteinExistence type="inferred from homology"/>
<accession>A0A432VAV4</accession>
<sequence>MKERASMTRRDFLTGQSLTDGIPAWQHSSSAVISVLPRHTDEVVERLAAMEGVEVHAAQASKIVVTIEGPSVGALGERLTQISLLDGVITANLVFEHIYSDEGDPQ</sequence>
<dbReference type="InterPro" id="IPR005623">
    <property type="entry name" value="Chaperone_NapD_NO3_reduct"/>
</dbReference>
<comment type="function">
    <text evidence="1">Chaperone for NapA, the catalytic subunit of the periplasmic nitrate reductase. It binds directly and specifically to the twin-arginine signal peptide of NapA, preventing premature interaction with the Tat translocase and premature export.</text>
</comment>
<dbReference type="AlphaFoldDB" id="A0A432VAV4"/>
<reference evidence="2 3" key="1">
    <citation type="submission" date="2018-11" db="EMBL/GenBank/DDBJ databases">
        <title>Pseudaminobacter arsenicus sp. nov., an arsenic-resistant bacterium isolated from arsenic-rich aquifers.</title>
        <authorList>
            <person name="Mu Y."/>
        </authorList>
    </citation>
    <scope>NUCLEOTIDE SEQUENCE [LARGE SCALE GENOMIC DNA]</scope>
    <source>
        <strain evidence="2 3">CB3</strain>
    </source>
</reference>
<evidence type="ECO:0000256" key="1">
    <source>
        <dbReference type="HAMAP-Rule" id="MF_02200"/>
    </source>
</evidence>
<dbReference type="OrthoDB" id="7306089at2"/>
<comment type="subunit">
    <text evidence="1">Interacts with the cytoplasmic NapA precursor.</text>
</comment>
<dbReference type="GO" id="GO:0051224">
    <property type="term" value="P:negative regulation of protein transport"/>
    <property type="evidence" value="ECO:0007669"/>
    <property type="project" value="UniProtKB-UniRule"/>
</dbReference>
<keyword evidence="3" id="KW-1185">Reference proteome</keyword>
<protein>
    <recommendedName>
        <fullName evidence="1">Chaperone NapD</fullName>
    </recommendedName>
    <alternativeName>
        <fullName evidence="1">NapA signal peptide-binding chaperone NapD</fullName>
    </alternativeName>
</protein>
<comment type="subcellular location">
    <subcellularLocation>
        <location evidence="1">Cytoplasm</location>
    </subcellularLocation>
</comment>
<evidence type="ECO:0000313" key="2">
    <source>
        <dbReference type="EMBL" id="RUM99223.1"/>
    </source>
</evidence>
<comment type="similarity">
    <text evidence="1">Belongs to the NapD family.</text>
</comment>
<dbReference type="RefSeq" id="WP_128624215.1">
    <property type="nucleotide sequence ID" value="NZ_ML133508.1"/>
</dbReference>
<dbReference type="Pfam" id="PF03927">
    <property type="entry name" value="NapD"/>
    <property type="match status" value="1"/>
</dbReference>
<dbReference type="EMBL" id="RKST01000002">
    <property type="protein sequence ID" value="RUM99223.1"/>
    <property type="molecule type" value="Genomic_DNA"/>
</dbReference>
<keyword evidence="1" id="KW-0143">Chaperone</keyword>
<dbReference type="GO" id="GO:0005737">
    <property type="term" value="C:cytoplasm"/>
    <property type="evidence" value="ECO:0007669"/>
    <property type="project" value="UniProtKB-SubCell"/>
</dbReference>
<gene>
    <name evidence="1" type="primary">napD</name>
    <name evidence="2" type="ORF">EET67_03400</name>
</gene>
<dbReference type="Gene3D" id="3.30.70.920">
    <property type="match status" value="1"/>
</dbReference>
<evidence type="ECO:0000313" key="3">
    <source>
        <dbReference type="Proteomes" id="UP000281647"/>
    </source>
</evidence>
<organism evidence="2 3">
    <name type="scientific">Borborobacter arsenicus</name>
    <dbReference type="NCBI Taxonomy" id="1851146"/>
    <lineage>
        <taxon>Bacteria</taxon>
        <taxon>Pseudomonadati</taxon>
        <taxon>Pseudomonadota</taxon>
        <taxon>Alphaproteobacteria</taxon>
        <taxon>Hyphomicrobiales</taxon>
        <taxon>Phyllobacteriaceae</taxon>
        <taxon>Borborobacter</taxon>
    </lineage>
</organism>
<dbReference type="HAMAP" id="MF_02200">
    <property type="entry name" value="NapD"/>
    <property type="match status" value="1"/>
</dbReference>
<name>A0A432VAV4_9HYPH</name>
<comment type="caution">
    <text evidence="2">The sequence shown here is derived from an EMBL/GenBank/DDBJ whole genome shotgun (WGS) entry which is preliminary data.</text>
</comment>
<dbReference type="GO" id="GO:0005048">
    <property type="term" value="F:signal sequence binding"/>
    <property type="evidence" value="ECO:0007669"/>
    <property type="project" value="UniProtKB-UniRule"/>
</dbReference>
<dbReference type="Proteomes" id="UP000281647">
    <property type="component" value="Unassembled WGS sequence"/>
</dbReference>
<keyword evidence="1" id="KW-0963">Cytoplasm</keyword>